<dbReference type="GO" id="GO:0004373">
    <property type="term" value="F:alpha-1,4-glucan glucosyltransferase (UDP-glucose donor) activity"/>
    <property type="evidence" value="ECO:0007669"/>
    <property type="project" value="InterPro"/>
</dbReference>
<keyword evidence="7" id="KW-0934">Plastid</keyword>
<keyword evidence="12" id="KW-0175">Coiled coil</keyword>
<keyword evidence="9" id="KW-0808">Transferase</keyword>
<evidence type="ECO:0000313" key="16">
    <source>
        <dbReference type="Proteomes" id="UP001465755"/>
    </source>
</evidence>
<evidence type="ECO:0000313" key="15">
    <source>
        <dbReference type="EMBL" id="KAK9804683.1"/>
    </source>
</evidence>
<comment type="similarity">
    <text evidence="4">Belongs to the glycosyltransferase 1 family. Bacterial/plant glycogen synthase subfamily.</text>
</comment>
<feature type="region of interest" description="Disordered" evidence="13">
    <location>
        <begin position="207"/>
        <end position="258"/>
    </location>
</feature>
<evidence type="ECO:0000256" key="4">
    <source>
        <dbReference type="ARBA" id="ARBA00010281"/>
    </source>
</evidence>
<reference evidence="15 16" key="1">
    <citation type="journal article" date="2024" name="Nat. Commun.">
        <title>Phylogenomics reveals the evolutionary origins of lichenization in chlorophyte algae.</title>
        <authorList>
            <person name="Puginier C."/>
            <person name="Libourel C."/>
            <person name="Otte J."/>
            <person name="Skaloud P."/>
            <person name="Haon M."/>
            <person name="Grisel S."/>
            <person name="Petersen M."/>
            <person name="Berrin J.G."/>
            <person name="Delaux P.M."/>
            <person name="Dal Grande F."/>
            <person name="Keller J."/>
        </authorList>
    </citation>
    <scope>NUCLEOTIDE SEQUENCE [LARGE SCALE GENOMIC DNA]</scope>
    <source>
        <strain evidence="15 16">SAG 2036</strain>
    </source>
</reference>
<dbReference type="PANTHER" id="PTHR46083">
    <property type="match status" value="1"/>
</dbReference>
<evidence type="ECO:0000256" key="10">
    <source>
        <dbReference type="ARBA" id="ARBA00022922"/>
    </source>
</evidence>
<dbReference type="EMBL" id="JALJOQ010000048">
    <property type="protein sequence ID" value="KAK9804683.1"/>
    <property type="molecule type" value="Genomic_DNA"/>
</dbReference>
<dbReference type="InterPro" id="IPR005085">
    <property type="entry name" value="CBM25"/>
</dbReference>
<dbReference type="PANTHER" id="PTHR46083:SF5">
    <property type="entry name" value="STARCH SYNTHASE 3, CHLOROPLASTIC_AMYLOPLASTIC"/>
    <property type="match status" value="1"/>
</dbReference>
<protein>
    <recommendedName>
        <fullName evidence="5">starch synthase</fullName>
        <ecNumber evidence="5">2.4.1.21</ecNumber>
    </recommendedName>
</protein>
<sequence>MGLLQGNMACKGVRVAGCFQRQALDPVRVHSHRRCIHSRLLSSRPRRLCCRSSTEEAIVQQKAEPLQSTDEAAAKQALPTDADPRAAVAAKISAARQLARKLAEEKQAAVEATRKAADASLDEGEVQEIWRSVEAASSQAAREAARADAKARAAKKKTPLDAQLVELERLKAENAALKKMVQEVTANKGQAQERLTAFRQQYSHLYEQNGNGTAPVPAAEPSNGVLEDRGEQQKAPEQSDTSTAPEPPPSKPSPPEVPIADLAKKALSSGSNIFTVPEGGIPTGGSSPKQSGEPSILFYNRQGSGALPSGGAPVLKAGVNKWEEIWELDMRKPEGLEGVEGDWWCVNFDLTEDVFHVEFVVMADRSTGAAVDNNRQQNYQLPLAGVLTEDQIHSRRAQAVAAFERENMQALEAEEDRLWQEQMQGAFKAADQARAHYKELQEADMLEHAQQAAEERRSLDLGNLQTEPSRNNVFAWLHGGPHSGRKATLAYNKASGSLRDAADVMLRVGMDGWWQQDFVEVLMRPLSRSTADAESLSENGDWWGADVDIAPEAVVVDWVLSDSNKRLWDNNRNADYHSVIRDGLDHEQLVEMLLKRARQENHSKIEEGAERAAAKVLTSTELRAAAKRRRRARQHQVVFTDPPLPRAGENVDVLYNPDLTALRGRPQACLRAGWNRWDSNAEPQLLTSVVPGGMGYHRASLQVPQDAWQLDMVFSDSLNEAAFYDTNNGLDYHVPVMGGSVQRPPLRVAHVAVEMAPVAKVGGMGDVVTALARAVQDEGHQVTVIIPKYDCLDYAEIRELHQVNDYFWGGTQIKVWQAEVEGIETILLEPTNGTVWAGCIYGRNDDAARFGFFCGAALDYLNNRLPGEQRPHIVHAHDWQSAPIAFGDLSHGMRSAFTIHNLNFGAGLIGRAMSGASVCTTVSPTYAAEISGNPAIAPHMQKFYGIRNGIDNDIWDPATDRFLPETFSADSAERGKAAAKEALRQKMNLSSADVPLVAVVTRLTHQKGIHLIKHAAWRTLERGGQFVLLGSAPDPRVQGEFNALANELGRQYPDRARLWFAYNEPLSHLIYAGSDIFLVPSMFEPCGLTQLIAMRYGSVPCVRRTGGLADTVFDVDDDEARSEAAGLATNGFIFEGTDAGALDYALNRALSFYYTEREQWSDLVERIMRQDWSWAEPALDYLDLYYKALKP</sequence>
<dbReference type="GO" id="GO:2001070">
    <property type="term" value="F:starch binding"/>
    <property type="evidence" value="ECO:0007669"/>
    <property type="project" value="InterPro"/>
</dbReference>
<dbReference type="SUPFAM" id="SSF53756">
    <property type="entry name" value="UDP-Glycosyltransferase/glycogen phosphorylase"/>
    <property type="match status" value="1"/>
</dbReference>
<dbReference type="CDD" id="cd03791">
    <property type="entry name" value="GT5_Glycogen_synthase_DULL1-like"/>
    <property type="match status" value="1"/>
</dbReference>
<keyword evidence="11" id="KW-0809">Transit peptide</keyword>
<accession>A0AAW1P9H0</accession>
<comment type="caution">
    <text evidence="15">The sequence shown here is derived from an EMBL/GenBank/DDBJ whole genome shotgun (WGS) entry which is preliminary data.</text>
</comment>
<evidence type="ECO:0000256" key="11">
    <source>
        <dbReference type="ARBA" id="ARBA00022946"/>
    </source>
</evidence>
<dbReference type="HAMAP" id="MF_00484">
    <property type="entry name" value="Glycogen_synth"/>
    <property type="match status" value="1"/>
</dbReference>
<organism evidence="15 16">
    <name type="scientific">Symbiochloris irregularis</name>
    <dbReference type="NCBI Taxonomy" id="706552"/>
    <lineage>
        <taxon>Eukaryota</taxon>
        <taxon>Viridiplantae</taxon>
        <taxon>Chlorophyta</taxon>
        <taxon>core chlorophytes</taxon>
        <taxon>Trebouxiophyceae</taxon>
        <taxon>Trebouxiales</taxon>
        <taxon>Trebouxiaceae</taxon>
        <taxon>Symbiochloris</taxon>
    </lineage>
</organism>
<evidence type="ECO:0000256" key="3">
    <source>
        <dbReference type="ARBA" id="ARBA00004727"/>
    </source>
</evidence>
<dbReference type="GO" id="GO:0009011">
    <property type="term" value="F:alpha-1,4-glucan glucosyltransferase (ADP-glucose donor) activity"/>
    <property type="evidence" value="ECO:0007669"/>
    <property type="project" value="UniProtKB-EC"/>
</dbReference>
<feature type="coiled-coil region" evidence="12">
    <location>
        <begin position="160"/>
        <end position="201"/>
    </location>
</feature>
<evidence type="ECO:0000259" key="14">
    <source>
        <dbReference type="SMART" id="SM01066"/>
    </source>
</evidence>
<evidence type="ECO:0000256" key="2">
    <source>
        <dbReference type="ARBA" id="ARBA00004229"/>
    </source>
</evidence>
<name>A0AAW1P9H0_9CHLO</name>
<feature type="compositionally biased region" description="Polar residues" evidence="13">
    <location>
        <begin position="235"/>
        <end position="244"/>
    </location>
</feature>
<evidence type="ECO:0000256" key="6">
    <source>
        <dbReference type="ARBA" id="ARBA00022528"/>
    </source>
</evidence>
<dbReference type="AlphaFoldDB" id="A0AAW1P9H0"/>
<dbReference type="GO" id="GO:0019252">
    <property type="term" value="P:starch biosynthetic process"/>
    <property type="evidence" value="ECO:0007669"/>
    <property type="project" value="UniProtKB-KW"/>
</dbReference>
<feature type="domain" description="Carbohydrate binding module family 25" evidence="14">
    <location>
        <begin position="648"/>
        <end position="737"/>
    </location>
</feature>
<evidence type="ECO:0000256" key="12">
    <source>
        <dbReference type="SAM" id="Coils"/>
    </source>
</evidence>
<dbReference type="EC" id="2.4.1.21" evidence="5"/>
<keyword evidence="6" id="KW-0150">Chloroplast</keyword>
<keyword evidence="16" id="KW-1185">Reference proteome</keyword>
<dbReference type="Pfam" id="PF08323">
    <property type="entry name" value="Glyco_transf_5"/>
    <property type="match status" value="1"/>
</dbReference>
<feature type="compositionally biased region" description="Pro residues" evidence="13">
    <location>
        <begin position="245"/>
        <end position="257"/>
    </location>
</feature>
<comment type="catalytic activity">
    <reaction evidence="1">
        <text>[(1-&gt;4)-alpha-D-glucosyl](n) + ADP-alpha-D-glucose = [(1-&gt;4)-alpha-D-glucosyl](n+1) + ADP + H(+)</text>
        <dbReference type="Rhea" id="RHEA:18189"/>
        <dbReference type="Rhea" id="RHEA-COMP:9584"/>
        <dbReference type="Rhea" id="RHEA-COMP:9587"/>
        <dbReference type="ChEBI" id="CHEBI:15378"/>
        <dbReference type="ChEBI" id="CHEBI:15444"/>
        <dbReference type="ChEBI" id="CHEBI:57498"/>
        <dbReference type="ChEBI" id="CHEBI:456216"/>
        <dbReference type="EC" id="2.4.1.21"/>
    </reaction>
</comment>
<dbReference type="Gene3D" id="3.40.50.2000">
    <property type="entry name" value="Glycogen Phosphorylase B"/>
    <property type="match status" value="2"/>
</dbReference>
<dbReference type="GO" id="GO:0009507">
    <property type="term" value="C:chloroplast"/>
    <property type="evidence" value="ECO:0007669"/>
    <property type="project" value="UniProtKB-SubCell"/>
</dbReference>
<gene>
    <name evidence="15" type="ORF">WJX73_010729</name>
</gene>
<evidence type="ECO:0000256" key="8">
    <source>
        <dbReference type="ARBA" id="ARBA00022676"/>
    </source>
</evidence>
<dbReference type="InterPro" id="IPR013534">
    <property type="entry name" value="Starch_synth_cat_dom"/>
</dbReference>
<proteinExistence type="inferred from homology"/>
<keyword evidence="8" id="KW-0328">Glycosyltransferase</keyword>
<comment type="subcellular location">
    <subcellularLocation>
        <location evidence="2">Plastid</location>
        <location evidence="2">Chloroplast</location>
    </subcellularLocation>
</comment>
<comment type="pathway">
    <text evidence="3">Glycan biosynthesis; starch biosynthesis.</text>
</comment>
<feature type="region of interest" description="Disordered" evidence="13">
    <location>
        <begin position="273"/>
        <end position="292"/>
    </location>
</feature>
<dbReference type="InterPro" id="IPR011835">
    <property type="entry name" value="GS/SS"/>
</dbReference>
<evidence type="ECO:0000256" key="13">
    <source>
        <dbReference type="SAM" id="MobiDB-lite"/>
    </source>
</evidence>
<dbReference type="GO" id="GO:1901137">
    <property type="term" value="P:carbohydrate derivative biosynthetic process"/>
    <property type="evidence" value="ECO:0007669"/>
    <property type="project" value="UniProtKB-ARBA"/>
</dbReference>
<keyword evidence="10" id="KW-0750">Starch biosynthesis</keyword>
<dbReference type="FunFam" id="3.40.50.2000:FF:000165">
    <property type="entry name" value="Starch synthase, chloroplastic/amyloplastic"/>
    <property type="match status" value="1"/>
</dbReference>
<evidence type="ECO:0000256" key="7">
    <source>
        <dbReference type="ARBA" id="ARBA00022640"/>
    </source>
</evidence>
<evidence type="ECO:0000256" key="1">
    <source>
        <dbReference type="ARBA" id="ARBA00001478"/>
    </source>
</evidence>
<evidence type="ECO:0000256" key="9">
    <source>
        <dbReference type="ARBA" id="ARBA00022679"/>
    </source>
</evidence>
<dbReference type="Proteomes" id="UP001465755">
    <property type="component" value="Unassembled WGS sequence"/>
</dbReference>
<dbReference type="InterPro" id="IPR001296">
    <property type="entry name" value="Glyco_trans_1"/>
</dbReference>
<dbReference type="SMART" id="SM01066">
    <property type="entry name" value="CBM_25"/>
    <property type="match status" value="2"/>
</dbReference>
<dbReference type="Pfam" id="PF00534">
    <property type="entry name" value="Glycos_transf_1"/>
    <property type="match status" value="1"/>
</dbReference>
<feature type="domain" description="Carbohydrate binding module family 25" evidence="14">
    <location>
        <begin position="484"/>
        <end position="581"/>
    </location>
</feature>
<evidence type="ECO:0000256" key="5">
    <source>
        <dbReference type="ARBA" id="ARBA00012588"/>
    </source>
</evidence>
<feature type="region of interest" description="Disordered" evidence="13">
    <location>
        <begin position="60"/>
        <end position="81"/>
    </location>
</feature>